<evidence type="ECO:0000256" key="2">
    <source>
        <dbReference type="ARBA" id="ARBA00022598"/>
    </source>
</evidence>
<dbReference type="Pfam" id="PF02637">
    <property type="entry name" value="GatB_Yqey"/>
    <property type="match status" value="1"/>
</dbReference>
<dbReference type="GO" id="GO:0050567">
    <property type="term" value="F:glutaminyl-tRNA synthase (glutamine-hydrolyzing) activity"/>
    <property type="evidence" value="ECO:0007669"/>
    <property type="project" value="UniProtKB-UniRule"/>
</dbReference>
<name>A0A0C9TCH7_PAXIN</name>
<dbReference type="PANTHER" id="PTHR11659">
    <property type="entry name" value="GLUTAMYL-TRNA GLN AMIDOTRANSFERASE SUBUNIT B MITOCHONDRIAL AND PROKARYOTIC PET112-RELATED"/>
    <property type="match status" value="1"/>
</dbReference>
<dbReference type="EC" id="6.3.5.-" evidence="7"/>
<evidence type="ECO:0000313" key="10">
    <source>
        <dbReference type="Proteomes" id="UP000053647"/>
    </source>
</evidence>
<dbReference type="InterPro" id="IPR017959">
    <property type="entry name" value="Asn/Gln-tRNA_amidoTrfase_suB/E"/>
</dbReference>
<proteinExistence type="inferred from homology"/>
<reference evidence="10" key="2">
    <citation type="submission" date="2015-01" db="EMBL/GenBank/DDBJ databases">
        <title>Evolutionary Origins and Diversification of the Mycorrhizal Mutualists.</title>
        <authorList>
            <consortium name="DOE Joint Genome Institute"/>
            <consortium name="Mycorrhizal Genomics Consortium"/>
            <person name="Kohler A."/>
            <person name="Kuo A."/>
            <person name="Nagy L.G."/>
            <person name="Floudas D."/>
            <person name="Copeland A."/>
            <person name="Barry K.W."/>
            <person name="Cichocki N."/>
            <person name="Veneault-Fourrey C."/>
            <person name="LaButti K."/>
            <person name="Lindquist E.A."/>
            <person name="Lipzen A."/>
            <person name="Lundell T."/>
            <person name="Morin E."/>
            <person name="Murat C."/>
            <person name="Riley R."/>
            <person name="Ohm R."/>
            <person name="Sun H."/>
            <person name="Tunlid A."/>
            <person name="Henrissat B."/>
            <person name="Grigoriev I.V."/>
            <person name="Hibbett D.S."/>
            <person name="Martin F."/>
        </authorList>
    </citation>
    <scope>NUCLEOTIDE SEQUENCE [LARGE SCALE GENOMIC DNA]</scope>
    <source>
        <strain evidence="10">ATCC 200175</strain>
    </source>
</reference>
<dbReference type="OrthoDB" id="1722066at2759"/>
<evidence type="ECO:0000256" key="1">
    <source>
        <dbReference type="ARBA" id="ARBA00005306"/>
    </source>
</evidence>
<evidence type="ECO:0000313" key="9">
    <source>
        <dbReference type="EMBL" id="KIJ13270.1"/>
    </source>
</evidence>
<keyword evidence="3 7" id="KW-0547">Nucleotide-binding</keyword>
<dbReference type="InterPro" id="IPR018027">
    <property type="entry name" value="Asn/Gln_amidotransferase"/>
</dbReference>
<evidence type="ECO:0000256" key="6">
    <source>
        <dbReference type="ARBA" id="ARBA00047913"/>
    </source>
</evidence>
<dbReference type="Proteomes" id="UP000053647">
    <property type="component" value="Unassembled WGS sequence"/>
</dbReference>
<dbReference type="InterPro" id="IPR006075">
    <property type="entry name" value="Asn/Gln-tRNA_Trfase_suB/E_cat"/>
</dbReference>
<dbReference type="PANTHER" id="PTHR11659:SF0">
    <property type="entry name" value="GLUTAMYL-TRNA(GLN) AMIDOTRANSFERASE SUBUNIT B, MITOCHONDRIAL"/>
    <property type="match status" value="1"/>
</dbReference>
<dbReference type="HOGENOM" id="CLU_019240_4_0_1"/>
<dbReference type="GO" id="GO:0005739">
    <property type="term" value="C:mitochondrion"/>
    <property type="evidence" value="ECO:0007669"/>
    <property type="project" value="UniProtKB-SubCell"/>
</dbReference>
<sequence>MIIRHCPWRARQLQQLWRPFSFRSLHRKREALEDKRWPGWEVVVGIEVHAQIKSRRKLFSDTRTSRPGETPNSFVSSYDAALPGTLPTLNPKCVELAVRTALALNSQIQSRSAFDRKHYFYSDLPAGYQITQRYAPLAQGGYLRLLQGGVNVRITQIQLEQDTAKSTFDARRRVTQVDLNRAGSGLMEIVSEPDMRSPEEASDYVRTLQAMLRSVGASDGSMELGSLRCDVNVSVNKLGYPHGTRCEIKNLNSVKFMMVAITSEVFRHIQLLESGQTVPQETRGFDEAKAETFKLRSKEDSPDYRYMPDPNLPPLLLSPEYIERIRKSMPELPETTRRRLTRMGLTEQEAEVLMAVDAGREVGFDGEPGKGAVAYFDRLAQGRDARTAVNWMTHELLGQLAARKETFSDNPVSVEQLGELVDMVQGGKVTGTSGKTLLRHIIAHRSTASPLTLAQELTLVAIPDDGGALVKKWCSEAIEALPEEADKVRQGNLKVMNRVVGKVMQLSGGRANAGDVRRVLEELLQKS</sequence>
<dbReference type="GO" id="GO:0032543">
    <property type="term" value="P:mitochondrial translation"/>
    <property type="evidence" value="ECO:0007669"/>
    <property type="project" value="UniProtKB-UniRule"/>
</dbReference>
<dbReference type="AlphaFoldDB" id="A0A0C9TCH7"/>
<keyword evidence="5 7" id="KW-0648">Protein biosynthesis</keyword>
<comment type="similarity">
    <text evidence="1 7">Belongs to the GatB/GatE family. GatB subfamily.</text>
</comment>
<dbReference type="SMART" id="SM00845">
    <property type="entry name" value="GatB_Yqey"/>
    <property type="match status" value="1"/>
</dbReference>
<dbReference type="HAMAP" id="MF_00121">
    <property type="entry name" value="GatB"/>
    <property type="match status" value="1"/>
</dbReference>
<dbReference type="Pfam" id="PF02934">
    <property type="entry name" value="GatB_N"/>
    <property type="match status" value="1"/>
</dbReference>
<keyword evidence="7" id="KW-0496">Mitochondrion</keyword>
<dbReference type="EMBL" id="KN819353">
    <property type="protein sequence ID" value="KIJ13270.1"/>
    <property type="molecule type" value="Genomic_DNA"/>
</dbReference>
<dbReference type="GO" id="GO:0030956">
    <property type="term" value="C:glutamyl-tRNA(Gln) amidotransferase complex"/>
    <property type="evidence" value="ECO:0007669"/>
    <property type="project" value="UniProtKB-UniRule"/>
</dbReference>
<dbReference type="InterPro" id="IPR014746">
    <property type="entry name" value="Gln_synth/guanido_kin_cat_dom"/>
</dbReference>
<reference evidence="9 10" key="1">
    <citation type="submission" date="2014-06" db="EMBL/GenBank/DDBJ databases">
        <authorList>
            <consortium name="DOE Joint Genome Institute"/>
            <person name="Kuo A."/>
            <person name="Kohler A."/>
            <person name="Nagy L.G."/>
            <person name="Floudas D."/>
            <person name="Copeland A."/>
            <person name="Barry K.W."/>
            <person name="Cichocki N."/>
            <person name="Veneault-Fourrey C."/>
            <person name="LaButti K."/>
            <person name="Lindquist E.A."/>
            <person name="Lipzen A."/>
            <person name="Lundell T."/>
            <person name="Morin E."/>
            <person name="Murat C."/>
            <person name="Sun H."/>
            <person name="Tunlid A."/>
            <person name="Henrissat B."/>
            <person name="Grigoriev I.V."/>
            <person name="Hibbett D.S."/>
            <person name="Martin F."/>
            <person name="Nordberg H.P."/>
            <person name="Cantor M.N."/>
            <person name="Hua S.X."/>
        </authorList>
    </citation>
    <scope>NUCLEOTIDE SEQUENCE [LARGE SCALE GENOMIC DNA]</scope>
    <source>
        <strain evidence="9 10">ATCC 200175</strain>
    </source>
</reference>
<dbReference type="SUPFAM" id="SSF55931">
    <property type="entry name" value="Glutamine synthetase/guanido kinase"/>
    <property type="match status" value="1"/>
</dbReference>
<dbReference type="GO" id="GO:0070681">
    <property type="term" value="P:glutaminyl-tRNAGln biosynthesis via transamidation"/>
    <property type="evidence" value="ECO:0007669"/>
    <property type="project" value="UniProtKB-UniRule"/>
</dbReference>
<dbReference type="NCBIfam" id="NF004014">
    <property type="entry name" value="PRK05477.1-4"/>
    <property type="match status" value="1"/>
</dbReference>
<comment type="subcellular location">
    <subcellularLocation>
        <location evidence="7">Mitochondrion</location>
    </subcellularLocation>
</comment>
<feature type="domain" description="Asn/Gln amidotransferase" evidence="8">
    <location>
        <begin position="374"/>
        <end position="524"/>
    </location>
</feature>
<dbReference type="InterPro" id="IPR003789">
    <property type="entry name" value="Asn/Gln_tRNA_amidoTrase-B-like"/>
</dbReference>
<keyword evidence="4 7" id="KW-0067">ATP-binding</keyword>
<evidence type="ECO:0000256" key="4">
    <source>
        <dbReference type="ARBA" id="ARBA00022840"/>
    </source>
</evidence>
<accession>A0A0C9TCH7</accession>
<dbReference type="NCBIfam" id="NF004012">
    <property type="entry name" value="PRK05477.1-2"/>
    <property type="match status" value="1"/>
</dbReference>
<dbReference type="NCBIfam" id="TIGR00133">
    <property type="entry name" value="gatB"/>
    <property type="match status" value="1"/>
</dbReference>
<evidence type="ECO:0000256" key="7">
    <source>
        <dbReference type="HAMAP-Rule" id="MF_03147"/>
    </source>
</evidence>
<comment type="function">
    <text evidence="7">Allows the formation of correctly charged Gln-tRNA(Gln) through the transamidation of misacylated Glu-tRNA(Gln) in the mitochondria. The reaction takes place in the presence of glutamine and ATP through an activated gamma-phospho-Glu-tRNA(Gln).</text>
</comment>
<dbReference type="InterPro" id="IPR023168">
    <property type="entry name" value="GatB_Yqey_C_2"/>
</dbReference>
<evidence type="ECO:0000259" key="8">
    <source>
        <dbReference type="SMART" id="SM00845"/>
    </source>
</evidence>
<dbReference type="SUPFAM" id="SSF89095">
    <property type="entry name" value="GatB/YqeY motif"/>
    <property type="match status" value="1"/>
</dbReference>
<dbReference type="InterPro" id="IPR017958">
    <property type="entry name" value="Gln-tRNA_amidoTrfase_suB_CS"/>
</dbReference>
<evidence type="ECO:0000256" key="5">
    <source>
        <dbReference type="ARBA" id="ARBA00022917"/>
    </source>
</evidence>
<dbReference type="PROSITE" id="PS01234">
    <property type="entry name" value="GATB"/>
    <property type="match status" value="1"/>
</dbReference>
<dbReference type="Gene3D" id="1.10.10.410">
    <property type="match status" value="1"/>
</dbReference>
<comment type="subunit">
    <text evidence="7">Subunit of the heterotrimeric GatCAB amidotransferase (AdT) complex, composed of A, B and C subunits.</text>
</comment>
<gene>
    <name evidence="9" type="ORF">PAXINDRAFT_170551</name>
</gene>
<comment type="catalytic activity">
    <reaction evidence="6 7">
        <text>L-glutamyl-tRNA(Gln) + L-glutamine + ATP + H2O = L-glutaminyl-tRNA(Gln) + L-glutamate + ADP + phosphate + H(+)</text>
        <dbReference type="Rhea" id="RHEA:17521"/>
        <dbReference type="Rhea" id="RHEA-COMP:9681"/>
        <dbReference type="Rhea" id="RHEA-COMP:9684"/>
        <dbReference type="ChEBI" id="CHEBI:15377"/>
        <dbReference type="ChEBI" id="CHEBI:15378"/>
        <dbReference type="ChEBI" id="CHEBI:29985"/>
        <dbReference type="ChEBI" id="CHEBI:30616"/>
        <dbReference type="ChEBI" id="CHEBI:43474"/>
        <dbReference type="ChEBI" id="CHEBI:58359"/>
        <dbReference type="ChEBI" id="CHEBI:78520"/>
        <dbReference type="ChEBI" id="CHEBI:78521"/>
        <dbReference type="ChEBI" id="CHEBI:456216"/>
    </reaction>
</comment>
<evidence type="ECO:0000256" key="3">
    <source>
        <dbReference type="ARBA" id="ARBA00022741"/>
    </source>
</evidence>
<dbReference type="GO" id="GO:0005524">
    <property type="term" value="F:ATP binding"/>
    <property type="evidence" value="ECO:0007669"/>
    <property type="project" value="UniProtKB-KW"/>
</dbReference>
<dbReference type="InterPro" id="IPR004413">
    <property type="entry name" value="GatB"/>
</dbReference>
<protein>
    <recommendedName>
        <fullName evidence="7">Glutamyl-tRNA(Gln) amidotransferase subunit B, mitochondrial</fullName>
        <shortName evidence="7">Glu-AdT subunit B</shortName>
        <ecNumber evidence="7">6.3.5.-</ecNumber>
    </recommendedName>
</protein>
<keyword evidence="10" id="KW-1185">Reference proteome</keyword>
<organism evidence="9 10">
    <name type="scientific">Paxillus involutus ATCC 200175</name>
    <dbReference type="NCBI Taxonomy" id="664439"/>
    <lineage>
        <taxon>Eukaryota</taxon>
        <taxon>Fungi</taxon>
        <taxon>Dikarya</taxon>
        <taxon>Basidiomycota</taxon>
        <taxon>Agaricomycotina</taxon>
        <taxon>Agaricomycetes</taxon>
        <taxon>Agaricomycetidae</taxon>
        <taxon>Boletales</taxon>
        <taxon>Paxilineae</taxon>
        <taxon>Paxillaceae</taxon>
        <taxon>Paxillus</taxon>
    </lineage>
</organism>
<keyword evidence="2 7" id="KW-0436">Ligase</keyword>